<evidence type="ECO:0000256" key="1">
    <source>
        <dbReference type="SAM" id="Phobius"/>
    </source>
</evidence>
<keyword evidence="1" id="KW-0472">Membrane</keyword>
<dbReference type="RefSeq" id="YP_009950200.1">
    <property type="nucleotide sequence ID" value="NC_051588.1"/>
</dbReference>
<evidence type="ECO:0000313" key="2">
    <source>
        <dbReference type="EMBL" id="AXH46888.1"/>
    </source>
</evidence>
<dbReference type="EMBL" id="MH509442">
    <property type="protein sequence ID" value="AXH46888.1"/>
    <property type="molecule type" value="Genomic_DNA"/>
</dbReference>
<evidence type="ECO:0000313" key="3">
    <source>
        <dbReference type="Proteomes" id="UP000259472"/>
    </source>
</evidence>
<protein>
    <submittedName>
        <fullName evidence="2">Membrane protein</fullName>
    </submittedName>
</protein>
<dbReference type="KEGG" id="vg:60321612"/>
<organism evidence="2 3">
    <name type="scientific">Mycobacterium phage Aminay</name>
    <dbReference type="NCBI Taxonomy" id="2250291"/>
    <lineage>
        <taxon>Viruses</taxon>
        <taxon>Duplodnaviria</taxon>
        <taxon>Heunggongvirae</taxon>
        <taxon>Uroviricota</taxon>
        <taxon>Caudoviricetes</taxon>
        <taxon>Weiservirinae</taxon>
        <taxon>Aminayvirus</taxon>
        <taxon>Aminayvirus aminay</taxon>
    </lineage>
</organism>
<accession>A0A345KV36</accession>
<keyword evidence="1" id="KW-1133">Transmembrane helix</keyword>
<sequence>MSNEAKNAWSVVMLFALMIVLGAVIGLGWLS</sequence>
<keyword evidence="3" id="KW-1185">Reference proteome</keyword>
<proteinExistence type="predicted"/>
<name>A0A345KV36_9CAUD</name>
<dbReference type="GeneID" id="60321612"/>
<reference evidence="3" key="1">
    <citation type="submission" date="2018-06" db="EMBL/GenBank/DDBJ databases">
        <authorList>
            <person name="Zhirakovskaya E."/>
        </authorList>
    </citation>
    <scope>NUCLEOTIDE SEQUENCE [LARGE SCALE GENOMIC DNA]</scope>
</reference>
<dbReference type="Proteomes" id="UP000259472">
    <property type="component" value="Segment"/>
</dbReference>
<keyword evidence="1" id="KW-0812">Transmembrane</keyword>
<gene>
    <name evidence="2" type="primary">50</name>
    <name evidence="2" type="ORF">SEA_AMINAY_50</name>
</gene>
<feature type="transmembrane region" description="Helical" evidence="1">
    <location>
        <begin position="7"/>
        <end position="30"/>
    </location>
</feature>